<feature type="DNA-binding region" description="Homeobox" evidence="6">
    <location>
        <begin position="241"/>
        <end position="300"/>
    </location>
</feature>
<dbReference type="EMBL" id="JYDT01000089">
    <property type="protein sequence ID" value="KRY85506.1"/>
    <property type="molecule type" value="Genomic_DNA"/>
</dbReference>
<evidence type="ECO:0000256" key="5">
    <source>
        <dbReference type="ARBA" id="ARBA00023242"/>
    </source>
</evidence>
<evidence type="ECO:0000256" key="4">
    <source>
        <dbReference type="ARBA" id="ARBA00023155"/>
    </source>
</evidence>
<dbReference type="SMART" id="SM00389">
    <property type="entry name" value="HOX"/>
    <property type="match status" value="1"/>
</dbReference>
<dbReference type="PANTHER" id="PTHR24339:SF28">
    <property type="entry name" value="E5-RELATED"/>
    <property type="match status" value="1"/>
</dbReference>
<dbReference type="Proteomes" id="UP000054995">
    <property type="component" value="Unassembled WGS sequence"/>
</dbReference>
<feature type="region of interest" description="Disordered" evidence="8">
    <location>
        <begin position="309"/>
        <end position="337"/>
    </location>
</feature>
<dbReference type="InterPro" id="IPR050877">
    <property type="entry name" value="EMX-VAX-Noto_Homeobox_TFs"/>
</dbReference>
<dbReference type="AlphaFoldDB" id="A0A0V1FHS4"/>
<dbReference type="PROSITE" id="PS00027">
    <property type="entry name" value="HOMEOBOX_1"/>
    <property type="match status" value="1"/>
</dbReference>
<evidence type="ECO:0000256" key="1">
    <source>
        <dbReference type="ARBA" id="ARBA00004123"/>
    </source>
</evidence>
<gene>
    <name evidence="10" type="primary">EMX1</name>
    <name evidence="10" type="ORF">T4D_8889</name>
</gene>
<dbReference type="Gene3D" id="1.10.10.60">
    <property type="entry name" value="Homeodomain-like"/>
    <property type="match status" value="1"/>
</dbReference>
<accession>A0A0V1FHS4</accession>
<feature type="region of interest" description="Disordered" evidence="8">
    <location>
        <begin position="74"/>
        <end position="96"/>
    </location>
</feature>
<name>A0A0V1FHS4_TRIPS</name>
<evidence type="ECO:0000259" key="9">
    <source>
        <dbReference type="PROSITE" id="PS50071"/>
    </source>
</evidence>
<evidence type="ECO:0000313" key="11">
    <source>
        <dbReference type="Proteomes" id="UP000054995"/>
    </source>
</evidence>
<dbReference type="InterPro" id="IPR020479">
    <property type="entry name" value="HD_metazoa"/>
</dbReference>
<dbReference type="InterPro" id="IPR009057">
    <property type="entry name" value="Homeodomain-like_sf"/>
</dbReference>
<feature type="compositionally biased region" description="Low complexity" evidence="8">
    <location>
        <begin position="320"/>
        <end position="337"/>
    </location>
</feature>
<dbReference type="PRINTS" id="PR00024">
    <property type="entry name" value="HOMEOBOX"/>
</dbReference>
<evidence type="ECO:0000313" key="10">
    <source>
        <dbReference type="EMBL" id="KRY85506.1"/>
    </source>
</evidence>
<keyword evidence="11" id="KW-1185">Reference proteome</keyword>
<keyword evidence="3 6" id="KW-0238">DNA-binding</keyword>
<dbReference type="InterPro" id="IPR001356">
    <property type="entry name" value="HD"/>
</dbReference>
<dbReference type="PANTHER" id="PTHR24339">
    <property type="entry name" value="HOMEOBOX PROTEIN EMX-RELATED"/>
    <property type="match status" value="1"/>
</dbReference>
<dbReference type="GO" id="GO:0005634">
    <property type="term" value="C:nucleus"/>
    <property type="evidence" value="ECO:0007669"/>
    <property type="project" value="UniProtKB-SubCell"/>
</dbReference>
<evidence type="ECO:0000256" key="6">
    <source>
        <dbReference type="PROSITE-ProRule" id="PRU00108"/>
    </source>
</evidence>
<proteinExistence type="inferred from homology"/>
<evidence type="ECO:0000256" key="8">
    <source>
        <dbReference type="SAM" id="MobiDB-lite"/>
    </source>
</evidence>
<dbReference type="SUPFAM" id="SSF46689">
    <property type="entry name" value="Homeodomain-like"/>
    <property type="match status" value="1"/>
</dbReference>
<dbReference type="Pfam" id="PF00046">
    <property type="entry name" value="Homeodomain"/>
    <property type="match status" value="1"/>
</dbReference>
<dbReference type="GO" id="GO:0000981">
    <property type="term" value="F:DNA-binding transcription factor activity, RNA polymerase II-specific"/>
    <property type="evidence" value="ECO:0007669"/>
    <property type="project" value="InterPro"/>
</dbReference>
<dbReference type="GO" id="GO:0000978">
    <property type="term" value="F:RNA polymerase II cis-regulatory region sequence-specific DNA binding"/>
    <property type="evidence" value="ECO:0007669"/>
    <property type="project" value="TreeGrafter"/>
</dbReference>
<dbReference type="InterPro" id="IPR017970">
    <property type="entry name" value="Homeobox_CS"/>
</dbReference>
<keyword evidence="5 6" id="KW-0539">Nucleus</keyword>
<dbReference type="OrthoDB" id="6159439at2759"/>
<comment type="caution">
    <text evidence="10">The sequence shown here is derived from an EMBL/GenBank/DDBJ whole genome shotgun (WGS) entry which is preliminary data.</text>
</comment>
<evidence type="ECO:0000256" key="3">
    <source>
        <dbReference type="ARBA" id="ARBA00023125"/>
    </source>
</evidence>
<comment type="similarity">
    <text evidence="2">Belongs to the EMX homeobox family.</text>
</comment>
<keyword evidence="4 6" id="KW-0371">Homeobox</keyword>
<sequence length="337" mass="38298">MRMPMVALYPIRSKLLQFHLGFLPPFGEALRVNMEISELNETVEFEKFSYLKKKKKKKNSNFSIESLVGSPENNASALHAATPPPPPPPPTAATSSSAVLASNFASSANEVDPVVDMISGVNNLFWMHSNHLLPLQMSMEHKVDLRNFQMLQRDTAGLGFLQPEESSCMLSSSDVLSFPLYPKNELPFSLMVNSAEQSELNGNWSHQWTNMLKHTNPFILQQCNSKISFNVNSLLHQFPKPKRNRTAFMPYQLVELERAFELNHYVVGCERKELARRLKLSETQVKVWFQNRRTKHKRVKSEELACNKVPSLENNPPLESPVEQQQKSVSVSVQSSM</sequence>
<comment type="subcellular location">
    <subcellularLocation>
        <location evidence="1 6 7">Nucleus</location>
    </subcellularLocation>
</comment>
<organism evidence="10 11">
    <name type="scientific">Trichinella pseudospiralis</name>
    <name type="common">Parasitic roundworm</name>
    <dbReference type="NCBI Taxonomy" id="6337"/>
    <lineage>
        <taxon>Eukaryota</taxon>
        <taxon>Metazoa</taxon>
        <taxon>Ecdysozoa</taxon>
        <taxon>Nematoda</taxon>
        <taxon>Enoplea</taxon>
        <taxon>Dorylaimia</taxon>
        <taxon>Trichinellida</taxon>
        <taxon>Trichinellidae</taxon>
        <taxon>Trichinella</taxon>
    </lineage>
</organism>
<feature type="domain" description="Homeobox" evidence="9">
    <location>
        <begin position="239"/>
        <end position="299"/>
    </location>
</feature>
<dbReference type="PROSITE" id="PS50071">
    <property type="entry name" value="HOMEOBOX_2"/>
    <property type="match status" value="1"/>
</dbReference>
<evidence type="ECO:0000256" key="7">
    <source>
        <dbReference type="RuleBase" id="RU000682"/>
    </source>
</evidence>
<feature type="compositionally biased region" description="Pro residues" evidence="8">
    <location>
        <begin position="82"/>
        <end position="91"/>
    </location>
</feature>
<evidence type="ECO:0000256" key="2">
    <source>
        <dbReference type="ARBA" id="ARBA00007397"/>
    </source>
</evidence>
<reference evidence="10 11" key="1">
    <citation type="submission" date="2015-01" db="EMBL/GenBank/DDBJ databases">
        <title>Evolution of Trichinella species and genotypes.</title>
        <authorList>
            <person name="Korhonen P.K."/>
            <person name="Edoardo P."/>
            <person name="Giuseppe L.R."/>
            <person name="Gasser R.B."/>
        </authorList>
    </citation>
    <scope>NUCLEOTIDE SEQUENCE [LARGE SCALE GENOMIC DNA]</scope>
    <source>
        <strain evidence="10">ISS470</strain>
    </source>
</reference>
<protein>
    <submittedName>
        <fullName evidence="10">Homeobox protein EMX1</fullName>
    </submittedName>
</protein>
<dbReference type="CDD" id="cd00086">
    <property type="entry name" value="homeodomain"/>
    <property type="match status" value="1"/>
</dbReference>
<dbReference type="FunFam" id="1.10.10.60:FF:000081">
    <property type="entry name" value="Empty spiracles homeobox 2"/>
    <property type="match status" value="1"/>
</dbReference>